<gene>
    <name evidence="3" type="ORF">ACFOW1_08085</name>
</gene>
<name>A0ABV8PWS8_9BACT</name>
<protein>
    <submittedName>
        <fullName evidence="3">PKD domain-containing protein</fullName>
    </submittedName>
</protein>
<evidence type="ECO:0000256" key="1">
    <source>
        <dbReference type="SAM" id="SignalP"/>
    </source>
</evidence>
<dbReference type="Gene3D" id="2.60.40.10">
    <property type="entry name" value="Immunoglobulins"/>
    <property type="match status" value="3"/>
</dbReference>
<dbReference type="InterPro" id="IPR022409">
    <property type="entry name" value="PKD/Chitinase_dom"/>
</dbReference>
<sequence length="410" mass="44909">MRKIITYGGMVFLLAVMATSCNKNNTTSNNAVDSTAIIGTVTTSHDTTIVTVGSVEIRYSKTAPCYPSTELFTLTASTTNLPSAATFNWYFGDGNIATGKTVQHGYDAPSPYVIRLDVKDTSQNVIATATFPVKAWGQQLKPVAIFSYKNDFNDNLNYITFNSASSVNRGALVQYRWNWNDGSKIDTVANGLIRHQFPSATTDIVYPVKLTIQTDAGCTADTTVNVTVLANYPITGDFNAVDYDACTNEYFLFTPTATNVPSGAYYVWNFSDGRGDTTAPYPIKYVYQYMNDYDVIMTVVLNNRVIYKTHKLVSAKGSNPKPKASFYTTLVNNTSTTTTYSFNSQSTITHGGISAFLWDFGNGTTDNNYSSFIENVYTKTTVATNYTVRLIVQGNGCADTTYRTVAVGAK</sequence>
<evidence type="ECO:0000313" key="4">
    <source>
        <dbReference type="Proteomes" id="UP001595906"/>
    </source>
</evidence>
<reference evidence="4" key="1">
    <citation type="journal article" date="2019" name="Int. J. Syst. Evol. Microbiol.">
        <title>The Global Catalogue of Microorganisms (GCM) 10K type strain sequencing project: providing services to taxonomists for standard genome sequencing and annotation.</title>
        <authorList>
            <consortium name="The Broad Institute Genomics Platform"/>
            <consortium name="The Broad Institute Genome Sequencing Center for Infectious Disease"/>
            <person name="Wu L."/>
            <person name="Ma J."/>
        </authorList>
    </citation>
    <scope>NUCLEOTIDE SEQUENCE [LARGE SCALE GENOMIC DNA]</scope>
    <source>
        <strain evidence="4">CECT 8010</strain>
    </source>
</reference>
<proteinExistence type="predicted"/>
<dbReference type="InterPro" id="IPR013783">
    <property type="entry name" value="Ig-like_fold"/>
</dbReference>
<organism evidence="3 4">
    <name type="scientific">Parasediminibacterium paludis</name>
    <dbReference type="NCBI Taxonomy" id="908966"/>
    <lineage>
        <taxon>Bacteria</taxon>
        <taxon>Pseudomonadati</taxon>
        <taxon>Bacteroidota</taxon>
        <taxon>Chitinophagia</taxon>
        <taxon>Chitinophagales</taxon>
        <taxon>Chitinophagaceae</taxon>
        <taxon>Parasediminibacterium</taxon>
    </lineage>
</organism>
<dbReference type="PROSITE" id="PS50093">
    <property type="entry name" value="PKD"/>
    <property type="match status" value="2"/>
</dbReference>
<dbReference type="Proteomes" id="UP001595906">
    <property type="component" value="Unassembled WGS sequence"/>
</dbReference>
<comment type="caution">
    <text evidence="3">The sequence shown here is derived from an EMBL/GenBank/DDBJ whole genome shotgun (WGS) entry which is preliminary data.</text>
</comment>
<evidence type="ECO:0000313" key="3">
    <source>
        <dbReference type="EMBL" id="MFC4231846.1"/>
    </source>
</evidence>
<accession>A0ABV8PWS8</accession>
<feature type="domain" description="PKD" evidence="2">
    <location>
        <begin position="253"/>
        <end position="299"/>
    </location>
</feature>
<dbReference type="Pfam" id="PF18911">
    <property type="entry name" value="PKD_4"/>
    <property type="match status" value="2"/>
</dbReference>
<dbReference type="SMART" id="SM00089">
    <property type="entry name" value="PKD"/>
    <property type="match status" value="3"/>
</dbReference>
<dbReference type="CDD" id="cd00146">
    <property type="entry name" value="PKD"/>
    <property type="match status" value="1"/>
</dbReference>
<dbReference type="InterPro" id="IPR000601">
    <property type="entry name" value="PKD_dom"/>
</dbReference>
<feature type="domain" description="PKD" evidence="2">
    <location>
        <begin position="73"/>
        <end position="133"/>
    </location>
</feature>
<dbReference type="EMBL" id="JBHSDC010000012">
    <property type="protein sequence ID" value="MFC4231846.1"/>
    <property type="molecule type" value="Genomic_DNA"/>
</dbReference>
<dbReference type="InterPro" id="IPR035986">
    <property type="entry name" value="PKD_dom_sf"/>
</dbReference>
<keyword evidence="4" id="KW-1185">Reference proteome</keyword>
<evidence type="ECO:0000259" key="2">
    <source>
        <dbReference type="PROSITE" id="PS50093"/>
    </source>
</evidence>
<feature type="signal peptide" evidence="1">
    <location>
        <begin position="1"/>
        <end position="23"/>
    </location>
</feature>
<dbReference type="SUPFAM" id="SSF49299">
    <property type="entry name" value="PKD domain"/>
    <property type="match status" value="4"/>
</dbReference>
<feature type="chain" id="PRO_5046438343" evidence="1">
    <location>
        <begin position="24"/>
        <end position="410"/>
    </location>
</feature>
<dbReference type="RefSeq" id="WP_379013458.1">
    <property type="nucleotide sequence ID" value="NZ_JBHSDC010000012.1"/>
</dbReference>
<dbReference type="PROSITE" id="PS51257">
    <property type="entry name" value="PROKAR_LIPOPROTEIN"/>
    <property type="match status" value="1"/>
</dbReference>
<keyword evidence="1" id="KW-0732">Signal</keyword>